<dbReference type="GO" id="GO:0003700">
    <property type="term" value="F:DNA-binding transcription factor activity"/>
    <property type="evidence" value="ECO:0007669"/>
    <property type="project" value="InterPro"/>
</dbReference>
<reference evidence="6 7" key="1">
    <citation type="submission" date="2015-09" db="EMBL/GenBank/DDBJ databases">
        <authorList>
            <consortium name="Pathogen Informatics"/>
        </authorList>
    </citation>
    <scope>NUCLEOTIDE SEQUENCE [LARGE SCALE GENOMIC DNA]</scope>
    <source>
        <strain evidence="6 7">2789STDY5608850</strain>
    </source>
</reference>
<evidence type="ECO:0000259" key="5">
    <source>
        <dbReference type="PROSITE" id="PS50937"/>
    </source>
</evidence>
<protein>
    <submittedName>
        <fullName evidence="6">MerR family transcriptional regulator</fullName>
    </submittedName>
</protein>
<dbReference type="InterPro" id="IPR000551">
    <property type="entry name" value="MerR-type_HTH_dom"/>
</dbReference>
<evidence type="ECO:0000256" key="2">
    <source>
        <dbReference type="ARBA" id="ARBA00023125"/>
    </source>
</evidence>
<dbReference type="GO" id="GO:0003677">
    <property type="term" value="F:DNA binding"/>
    <property type="evidence" value="ECO:0007669"/>
    <property type="project" value="UniProtKB-KW"/>
</dbReference>
<accession>A0A174M4U5</accession>
<evidence type="ECO:0000313" key="7">
    <source>
        <dbReference type="Proteomes" id="UP000095651"/>
    </source>
</evidence>
<evidence type="ECO:0000313" key="6">
    <source>
        <dbReference type="EMBL" id="CUP29045.1"/>
    </source>
</evidence>
<dbReference type="EMBL" id="CYZE01000024">
    <property type="protein sequence ID" value="CUP29045.1"/>
    <property type="molecule type" value="Genomic_DNA"/>
</dbReference>
<evidence type="ECO:0000256" key="3">
    <source>
        <dbReference type="ARBA" id="ARBA00023159"/>
    </source>
</evidence>
<dbReference type="Pfam" id="PF07739">
    <property type="entry name" value="TipAS"/>
    <property type="match status" value="1"/>
</dbReference>
<dbReference type="Gene3D" id="1.10.1660.10">
    <property type="match status" value="1"/>
</dbReference>
<dbReference type="PANTHER" id="PTHR30204:SF90">
    <property type="entry name" value="HTH-TYPE TRANSCRIPTIONAL ACTIVATOR MTA"/>
    <property type="match status" value="1"/>
</dbReference>
<dbReference type="PANTHER" id="PTHR30204">
    <property type="entry name" value="REDOX-CYCLING DRUG-SENSING TRANSCRIPTIONAL ACTIVATOR SOXR"/>
    <property type="match status" value="1"/>
</dbReference>
<dbReference type="RefSeq" id="WP_081034387.1">
    <property type="nucleotide sequence ID" value="NZ_CABIXC010000024.1"/>
</dbReference>
<dbReference type="Gene3D" id="1.10.490.50">
    <property type="entry name" value="Antibiotic binding domain of TipA-like multidrug resistance regulators"/>
    <property type="match status" value="1"/>
</dbReference>
<dbReference type="PROSITE" id="PS50937">
    <property type="entry name" value="HTH_MERR_2"/>
    <property type="match status" value="1"/>
</dbReference>
<keyword evidence="4" id="KW-0804">Transcription</keyword>
<dbReference type="InterPro" id="IPR012925">
    <property type="entry name" value="TipAS_dom"/>
</dbReference>
<feature type="domain" description="HTH merR-type" evidence="5">
    <location>
        <begin position="1"/>
        <end position="71"/>
    </location>
</feature>
<keyword evidence="3" id="KW-0010">Activator</keyword>
<evidence type="ECO:0000256" key="4">
    <source>
        <dbReference type="ARBA" id="ARBA00023163"/>
    </source>
</evidence>
<organism evidence="6 7">
    <name type="scientific">Hungatella hathewayi</name>
    <dbReference type="NCBI Taxonomy" id="154046"/>
    <lineage>
        <taxon>Bacteria</taxon>
        <taxon>Bacillati</taxon>
        <taxon>Bacillota</taxon>
        <taxon>Clostridia</taxon>
        <taxon>Lachnospirales</taxon>
        <taxon>Lachnospiraceae</taxon>
        <taxon>Hungatella</taxon>
    </lineage>
</organism>
<sequence>MRLTVSETAKLTNISVRTLHYYDEIGLLKPTDTTEAGYRYYDEEALAALQQILLYRELDFPLKEIKDMLSKPDYDRQEALVAHKSLLLLKIERLRRLTGLVDSMMRGENTMSFQEFDMHEIEEAKKKYAKEVKERWGDTEAYRESEKKTSGYGEEKWRALNGEMSDIFREFAECAQAGETPEGSRAAGLVERWRSHITENYYECTLEILEGLGKMYVGDGRFKENIDQFGEHTAEFMSRAIESYCKR</sequence>
<gene>
    <name evidence="6" type="primary">mta_3</name>
    <name evidence="6" type="ORF">ERS852407_05529</name>
</gene>
<dbReference type="CDD" id="cd01106">
    <property type="entry name" value="HTH_TipAL-Mta"/>
    <property type="match status" value="1"/>
</dbReference>
<dbReference type="SUPFAM" id="SSF46955">
    <property type="entry name" value="Putative DNA-binding domain"/>
    <property type="match status" value="1"/>
</dbReference>
<dbReference type="InterPro" id="IPR036244">
    <property type="entry name" value="TipA-like_antibiotic-bd"/>
</dbReference>
<keyword evidence="1" id="KW-0805">Transcription regulation</keyword>
<dbReference type="SUPFAM" id="SSF89082">
    <property type="entry name" value="Antibiotic binding domain of TipA-like multidrug resistance regulators"/>
    <property type="match status" value="1"/>
</dbReference>
<keyword evidence="2" id="KW-0238">DNA-binding</keyword>
<dbReference type="SMART" id="SM00422">
    <property type="entry name" value="HTH_MERR"/>
    <property type="match status" value="1"/>
</dbReference>
<evidence type="ECO:0000256" key="1">
    <source>
        <dbReference type="ARBA" id="ARBA00023015"/>
    </source>
</evidence>
<dbReference type="Pfam" id="PF13411">
    <property type="entry name" value="MerR_1"/>
    <property type="match status" value="1"/>
</dbReference>
<dbReference type="InterPro" id="IPR009061">
    <property type="entry name" value="DNA-bd_dom_put_sf"/>
</dbReference>
<dbReference type="Proteomes" id="UP000095651">
    <property type="component" value="Unassembled WGS sequence"/>
</dbReference>
<name>A0A174M4U5_9FIRM</name>
<dbReference type="AlphaFoldDB" id="A0A174M4U5"/>
<dbReference type="InterPro" id="IPR047057">
    <property type="entry name" value="MerR_fam"/>
</dbReference>
<proteinExistence type="predicted"/>